<proteinExistence type="predicted"/>
<dbReference type="Proteomes" id="UP000314294">
    <property type="component" value="Unassembled WGS sequence"/>
</dbReference>
<evidence type="ECO:0000313" key="3">
    <source>
        <dbReference type="Proteomes" id="UP000314294"/>
    </source>
</evidence>
<dbReference type="AlphaFoldDB" id="A0A4Z2HRC5"/>
<evidence type="ECO:0000256" key="1">
    <source>
        <dbReference type="SAM" id="MobiDB-lite"/>
    </source>
</evidence>
<accession>A0A4Z2HRC5</accession>
<gene>
    <name evidence="2" type="ORF">EYF80_021481</name>
</gene>
<organism evidence="2 3">
    <name type="scientific">Liparis tanakae</name>
    <name type="common">Tanaka's snailfish</name>
    <dbReference type="NCBI Taxonomy" id="230148"/>
    <lineage>
        <taxon>Eukaryota</taxon>
        <taxon>Metazoa</taxon>
        <taxon>Chordata</taxon>
        <taxon>Craniata</taxon>
        <taxon>Vertebrata</taxon>
        <taxon>Euteleostomi</taxon>
        <taxon>Actinopterygii</taxon>
        <taxon>Neopterygii</taxon>
        <taxon>Teleostei</taxon>
        <taxon>Neoteleostei</taxon>
        <taxon>Acanthomorphata</taxon>
        <taxon>Eupercaria</taxon>
        <taxon>Perciformes</taxon>
        <taxon>Cottioidei</taxon>
        <taxon>Cottales</taxon>
        <taxon>Liparidae</taxon>
        <taxon>Liparis</taxon>
    </lineage>
</organism>
<feature type="compositionally biased region" description="Polar residues" evidence="1">
    <location>
        <begin position="44"/>
        <end position="61"/>
    </location>
</feature>
<protein>
    <submittedName>
        <fullName evidence="2">Uncharacterized protein</fullName>
    </submittedName>
</protein>
<sequence>MALCTKYKRRNISTDNSSSMSLRASPCWLEIQSGAEEEELAGKPTSQYVPTGWMTQTSSSRSARETPACPSLPAVAVRCSVLCLSGLPFAFLPSWGGHSPMGALCTRPCSRSSLIEVACLTKALGF</sequence>
<feature type="region of interest" description="Disordered" evidence="1">
    <location>
        <begin position="39"/>
        <end position="67"/>
    </location>
</feature>
<reference evidence="2 3" key="1">
    <citation type="submission" date="2019-03" db="EMBL/GenBank/DDBJ databases">
        <title>First draft genome of Liparis tanakae, snailfish: a comprehensive survey of snailfish specific genes.</title>
        <authorList>
            <person name="Kim W."/>
            <person name="Song I."/>
            <person name="Jeong J.-H."/>
            <person name="Kim D."/>
            <person name="Kim S."/>
            <person name="Ryu S."/>
            <person name="Song J.Y."/>
            <person name="Lee S.K."/>
        </authorList>
    </citation>
    <scope>NUCLEOTIDE SEQUENCE [LARGE SCALE GENOMIC DNA]</scope>
    <source>
        <tissue evidence="2">Muscle</tissue>
    </source>
</reference>
<comment type="caution">
    <text evidence="2">The sequence shown here is derived from an EMBL/GenBank/DDBJ whole genome shotgun (WGS) entry which is preliminary data.</text>
</comment>
<evidence type="ECO:0000313" key="2">
    <source>
        <dbReference type="EMBL" id="TNN68298.1"/>
    </source>
</evidence>
<dbReference type="EMBL" id="SRLO01000192">
    <property type="protein sequence ID" value="TNN68298.1"/>
    <property type="molecule type" value="Genomic_DNA"/>
</dbReference>
<keyword evidence="3" id="KW-1185">Reference proteome</keyword>
<name>A0A4Z2HRC5_9TELE</name>